<evidence type="ECO:0000256" key="2">
    <source>
        <dbReference type="ARBA" id="ARBA00009976"/>
    </source>
</evidence>
<keyword evidence="3" id="KW-0762">Sugar transport</keyword>
<evidence type="ECO:0000313" key="8">
    <source>
        <dbReference type="Proteomes" id="UP000515158"/>
    </source>
</evidence>
<feature type="transmembrane region" description="Helical" evidence="7">
    <location>
        <begin position="214"/>
        <end position="239"/>
    </location>
</feature>
<proteinExistence type="inferred from homology"/>
<feature type="transmembrane region" description="Helical" evidence="7">
    <location>
        <begin position="148"/>
        <end position="169"/>
    </location>
</feature>
<keyword evidence="3" id="KW-0813">Transport</keyword>
<dbReference type="PIRSF" id="PIRSF036436">
    <property type="entry name" value="UCP036436"/>
    <property type="match status" value="1"/>
</dbReference>
<dbReference type="PANTHER" id="PTHR13146:SF0">
    <property type="entry name" value="SOLUTE CARRIER FAMILY 35 MEMBER F6"/>
    <property type="match status" value="1"/>
</dbReference>
<dbReference type="Pfam" id="PF04142">
    <property type="entry name" value="Nuc_sug_transp"/>
    <property type="match status" value="1"/>
</dbReference>
<dbReference type="OrthoDB" id="29773at2759"/>
<evidence type="ECO:0000256" key="3">
    <source>
        <dbReference type="ARBA" id="ARBA00022597"/>
    </source>
</evidence>
<dbReference type="AlphaFoldDB" id="A0A6P9AHK2"/>
<dbReference type="SUPFAM" id="SSF103481">
    <property type="entry name" value="Multidrug resistance efflux transporter EmrE"/>
    <property type="match status" value="1"/>
</dbReference>
<organism evidence="9">
    <name type="scientific">Thrips palmi</name>
    <name type="common">Melon thrips</name>
    <dbReference type="NCBI Taxonomy" id="161013"/>
    <lineage>
        <taxon>Eukaryota</taxon>
        <taxon>Metazoa</taxon>
        <taxon>Ecdysozoa</taxon>
        <taxon>Arthropoda</taxon>
        <taxon>Hexapoda</taxon>
        <taxon>Insecta</taxon>
        <taxon>Pterygota</taxon>
        <taxon>Neoptera</taxon>
        <taxon>Paraneoptera</taxon>
        <taxon>Thysanoptera</taxon>
        <taxon>Terebrantia</taxon>
        <taxon>Thripoidea</taxon>
        <taxon>Thripidae</taxon>
        <taxon>Thrips</taxon>
    </lineage>
</organism>
<dbReference type="PANTHER" id="PTHR13146">
    <property type="match status" value="1"/>
</dbReference>
<dbReference type="CTD" id="41450"/>
<dbReference type="InterPro" id="IPR007271">
    <property type="entry name" value="Nuc_sug_transpt"/>
</dbReference>
<dbReference type="Proteomes" id="UP000515158">
    <property type="component" value="Unplaced"/>
</dbReference>
<dbReference type="RefSeq" id="XP_034256857.1">
    <property type="nucleotide sequence ID" value="XM_034400966.1"/>
</dbReference>
<keyword evidence="8" id="KW-1185">Reference proteome</keyword>
<evidence type="ECO:0000256" key="1">
    <source>
        <dbReference type="ARBA" id="ARBA00004141"/>
    </source>
</evidence>
<sequence length="388" mass="43284">MEWTPYRIFLALLLVVTGSINTLSTKWADRMTSVGLDGESRPFVHPFLQASTMFLGEVACLATFKLLYWYYSRRQDGSETREKTTSGNTNFRALILLPPAMCDMIATSTMYIGLNLTYASSFQMLRGSVIVFVAILSIAFLDKKLRGVEWAGILFVISGLTVVGMSDFASGSSQEHKDTNSIITGDLLIVAAQIITAFQMVYEEKFVKDKDIPALMAVGYEGFWGFVVLGSLLVPFYWIPAYPPFSANPRNVLEDTPDGLVQLYNNGFLLLAMLGTFVSIAFFNYAGVSVTKEMSATTRMVLDSVRTLVIWIVCLGLRWQDFNYLQVVGFALLLVGMCLYNNVFLEPTFKRIVGYMNRRAGMTGRHARLEEEEAGVLDNHEADKATTS</sequence>
<evidence type="ECO:0000256" key="4">
    <source>
        <dbReference type="ARBA" id="ARBA00022692"/>
    </source>
</evidence>
<evidence type="ECO:0000256" key="5">
    <source>
        <dbReference type="ARBA" id="ARBA00022989"/>
    </source>
</evidence>
<gene>
    <name evidence="9 10" type="primary">LOC117654356</name>
</gene>
<dbReference type="InterPro" id="IPR037185">
    <property type="entry name" value="EmrE-like"/>
</dbReference>
<reference evidence="9 10" key="1">
    <citation type="submission" date="2025-04" db="UniProtKB">
        <authorList>
            <consortium name="RefSeq"/>
        </authorList>
    </citation>
    <scope>IDENTIFICATION</scope>
    <source>
        <tissue evidence="9 10">Total insect</tissue>
    </source>
</reference>
<feature type="transmembrane region" description="Helical" evidence="7">
    <location>
        <begin position="325"/>
        <end position="345"/>
    </location>
</feature>
<evidence type="ECO:0000313" key="9">
    <source>
        <dbReference type="RefSeq" id="XP_034256849.1"/>
    </source>
</evidence>
<dbReference type="GO" id="GO:0000139">
    <property type="term" value="C:Golgi membrane"/>
    <property type="evidence" value="ECO:0007669"/>
    <property type="project" value="InterPro"/>
</dbReference>
<feature type="transmembrane region" description="Helical" evidence="7">
    <location>
        <begin position="181"/>
        <end position="202"/>
    </location>
</feature>
<feature type="transmembrane region" description="Helical" evidence="7">
    <location>
        <begin position="268"/>
        <end position="288"/>
    </location>
</feature>
<feature type="transmembrane region" description="Helical" evidence="7">
    <location>
        <begin position="124"/>
        <end position="141"/>
    </location>
</feature>
<dbReference type="RefSeq" id="XP_034256849.1">
    <property type="nucleotide sequence ID" value="XM_034400958.1"/>
</dbReference>
<protein>
    <submittedName>
        <fullName evidence="9 10">Solute carrier family 35 member F6</fullName>
    </submittedName>
</protein>
<feature type="transmembrane region" description="Helical" evidence="7">
    <location>
        <begin position="91"/>
        <end position="112"/>
    </location>
</feature>
<dbReference type="GeneID" id="117654356"/>
<dbReference type="KEGG" id="tpal:117654356"/>
<comment type="similarity">
    <text evidence="2">Belongs to the nucleotide-sugar transporter family. SLC35A subfamily.</text>
</comment>
<dbReference type="InterPro" id="IPR012404">
    <property type="entry name" value="UCP036436"/>
</dbReference>
<evidence type="ECO:0000256" key="7">
    <source>
        <dbReference type="SAM" id="Phobius"/>
    </source>
</evidence>
<comment type="subcellular location">
    <subcellularLocation>
        <location evidence="1">Membrane</location>
        <topology evidence="1">Multi-pass membrane protein</topology>
    </subcellularLocation>
</comment>
<keyword evidence="5 7" id="KW-1133">Transmembrane helix</keyword>
<dbReference type="GO" id="GO:0015165">
    <property type="term" value="F:pyrimidine nucleotide-sugar transmembrane transporter activity"/>
    <property type="evidence" value="ECO:0007669"/>
    <property type="project" value="InterPro"/>
</dbReference>
<name>A0A6P9AHK2_THRPL</name>
<keyword evidence="4 7" id="KW-0812">Transmembrane</keyword>
<accession>A0A6P9AHK2</accession>
<keyword evidence="6 7" id="KW-0472">Membrane</keyword>
<evidence type="ECO:0000256" key="6">
    <source>
        <dbReference type="ARBA" id="ARBA00023136"/>
    </source>
</evidence>
<feature type="transmembrane region" description="Helical" evidence="7">
    <location>
        <begin position="46"/>
        <end position="70"/>
    </location>
</feature>
<evidence type="ECO:0000313" key="10">
    <source>
        <dbReference type="RefSeq" id="XP_034256857.1"/>
    </source>
</evidence>
<feature type="transmembrane region" description="Helical" evidence="7">
    <location>
        <begin position="300"/>
        <end position="319"/>
    </location>
</feature>